<accession>A0ABV1X0S3</accession>
<dbReference type="Gene3D" id="3.30.70.1060">
    <property type="entry name" value="Dimeric alpha+beta barrel"/>
    <property type="match status" value="1"/>
</dbReference>
<dbReference type="PIRSF" id="PIRSF001486">
    <property type="entry name" value="CatC"/>
    <property type="match status" value="1"/>
</dbReference>
<comment type="similarity">
    <text evidence="3 9">Belongs to the muconolactone Delta-isomerase family.</text>
</comment>
<evidence type="ECO:0000256" key="6">
    <source>
        <dbReference type="ARBA" id="ARBA00022797"/>
    </source>
</evidence>
<evidence type="ECO:0000256" key="5">
    <source>
        <dbReference type="ARBA" id="ARBA00012070"/>
    </source>
</evidence>
<keyword evidence="6 9" id="KW-0058">Aromatic hydrocarbons catabolism</keyword>
<comment type="catalytic activity">
    <reaction evidence="1 9">
        <text>(S)-muconolactone = (4,5-dihydro-5-oxofuran-2-yl)-acetate</text>
        <dbReference type="Rhea" id="RHEA:12348"/>
        <dbReference type="ChEBI" id="CHEBI:58425"/>
        <dbReference type="ChEBI" id="CHEBI:58736"/>
        <dbReference type="EC" id="5.3.3.4"/>
    </reaction>
</comment>
<sequence length="98" mass="11193">MLFAVRMTVNLPPDMDTDVRAATLAAEQEYAQRLQRSGEWLHLWRCAGQYANLSIFDVTDNDRLNDILWGLPLFPHMDITVTPLARHPSDIRVTKIAS</sequence>
<gene>
    <name evidence="11" type="primary">catC</name>
    <name evidence="11" type="ORF">ABT404_24540</name>
</gene>
<dbReference type="SUPFAM" id="SSF54909">
    <property type="entry name" value="Dimeric alpha+beta barrel"/>
    <property type="match status" value="1"/>
</dbReference>
<evidence type="ECO:0000256" key="2">
    <source>
        <dbReference type="ARBA" id="ARBA00005193"/>
    </source>
</evidence>
<dbReference type="Pfam" id="PF02426">
    <property type="entry name" value="MIase"/>
    <property type="match status" value="1"/>
</dbReference>
<dbReference type="InterPro" id="IPR026029">
    <property type="entry name" value="MLI_dom"/>
</dbReference>
<proteinExistence type="inferred from homology"/>
<dbReference type="RefSeq" id="WP_350783659.1">
    <property type="nucleotide sequence ID" value="NZ_JBEPEK010000187.1"/>
</dbReference>
<evidence type="ECO:0000256" key="7">
    <source>
        <dbReference type="ARBA" id="ARBA00023235"/>
    </source>
</evidence>
<keyword evidence="7 9" id="KW-0413">Isomerase</keyword>
<evidence type="ECO:0000259" key="10">
    <source>
        <dbReference type="Pfam" id="PF02426"/>
    </source>
</evidence>
<comment type="caution">
    <text evidence="11">The sequence shown here is derived from an EMBL/GenBank/DDBJ whole genome shotgun (WGS) entry which is preliminary data.</text>
</comment>
<comment type="pathway">
    <text evidence="2 9">Aromatic compound metabolism; beta-ketoadipate pathway; 5-oxo-4,5-dihydro-2-furylacetate from catechol: step 3/3.</text>
</comment>
<evidence type="ECO:0000256" key="8">
    <source>
        <dbReference type="NCBIfam" id="TIGR03221"/>
    </source>
</evidence>
<protein>
    <recommendedName>
        <fullName evidence="5 8">Muconolactone Delta-isomerase</fullName>
        <shortName evidence="9">MIase</shortName>
        <ecNumber evidence="5 8">5.3.3.4</ecNumber>
    </recommendedName>
</protein>
<dbReference type="Proteomes" id="UP001474181">
    <property type="component" value="Unassembled WGS sequence"/>
</dbReference>
<dbReference type="NCBIfam" id="TIGR03221">
    <property type="entry name" value="muco_delta"/>
    <property type="match status" value="1"/>
</dbReference>
<dbReference type="GO" id="GO:0016159">
    <property type="term" value="F:muconolactone delta-isomerase activity"/>
    <property type="evidence" value="ECO:0007669"/>
    <property type="project" value="UniProtKB-EC"/>
</dbReference>
<evidence type="ECO:0000256" key="9">
    <source>
        <dbReference type="PIRNR" id="PIRNR001486"/>
    </source>
</evidence>
<dbReference type="EMBL" id="JBEPEK010000187">
    <property type="protein sequence ID" value="MER7182607.1"/>
    <property type="molecule type" value="Genomic_DNA"/>
</dbReference>
<name>A0ABV1X0S3_9ACTN</name>
<evidence type="ECO:0000256" key="1">
    <source>
        <dbReference type="ARBA" id="ARBA00001739"/>
    </source>
</evidence>
<feature type="domain" description="Muconolactone isomerase" evidence="10">
    <location>
        <begin position="1"/>
        <end position="90"/>
    </location>
</feature>
<reference evidence="11 12" key="1">
    <citation type="submission" date="2024-06" db="EMBL/GenBank/DDBJ databases">
        <title>The Natural Products Discovery Center: Release of the First 8490 Sequenced Strains for Exploring Actinobacteria Biosynthetic Diversity.</title>
        <authorList>
            <person name="Kalkreuter E."/>
            <person name="Kautsar S.A."/>
            <person name="Yang D."/>
            <person name="Bader C.D."/>
            <person name="Teijaro C.N."/>
            <person name="Fluegel L."/>
            <person name="Davis C.M."/>
            <person name="Simpson J.R."/>
            <person name="Lauterbach L."/>
            <person name="Steele A.D."/>
            <person name="Gui C."/>
            <person name="Meng S."/>
            <person name="Li G."/>
            <person name="Viehrig K."/>
            <person name="Ye F."/>
            <person name="Su P."/>
            <person name="Kiefer A.F."/>
            <person name="Nichols A."/>
            <person name="Cepeda A.J."/>
            <person name="Yan W."/>
            <person name="Fan B."/>
            <person name="Jiang Y."/>
            <person name="Adhikari A."/>
            <person name="Zheng C.-J."/>
            <person name="Schuster L."/>
            <person name="Cowan T.M."/>
            <person name="Smanski M.J."/>
            <person name="Chevrette M.G."/>
            <person name="De Carvalho L.P.S."/>
            <person name="Shen B."/>
        </authorList>
    </citation>
    <scope>NUCLEOTIDE SEQUENCE [LARGE SCALE GENOMIC DNA]</scope>
    <source>
        <strain evidence="11 12">NPDC000234</strain>
    </source>
</reference>
<comment type="subunit">
    <text evidence="4">Homodecamer.</text>
</comment>
<evidence type="ECO:0000313" key="11">
    <source>
        <dbReference type="EMBL" id="MER7182607.1"/>
    </source>
</evidence>
<evidence type="ECO:0000256" key="4">
    <source>
        <dbReference type="ARBA" id="ARBA00011365"/>
    </source>
</evidence>
<keyword evidence="12" id="KW-1185">Reference proteome</keyword>
<evidence type="ECO:0000256" key="3">
    <source>
        <dbReference type="ARBA" id="ARBA00010882"/>
    </source>
</evidence>
<organism evidence="11 12">
    <name type="scientific">Streptomyces hyaluromycini</name>
    <dbReference type="NCBI Taxonomy" id="1377993"/>
    <lineage>
        <taxon>Bacteria</taxon>
        <taxon>Bacillati</taxon>
        <taxon>Actinomycetota</taxon>
        <taxon>Actinomycetes</taxon>
        <taxon>Kitasatosporales</taxon>
        <taxon>Streptomycetaceae</taxon>
        <taxon>Streptomyces</taxon>
    </lineage>
</organism>
<dbReference type="InterPro" id="IPR011008">
    <property type="entry name" value="Dimeric_a/b-barrel"/>
</dbReference>
<dbReference type="EC" id="5.3.3.4" evidence="5 8"/>
<evidence type="ECO:0000313" key="12">
    <source>
        <dbReference type="Proteomes" id="UP001474181"/>
    </source>
</evidence>
<dbReference type="InterPro" id="IPR003464">
    <property type="entry name" value="Muconolactone_d_Isoase"/>
</dbReference>